<keyword evidence="2" id="KW-1185">Reference proteome</keyword>
<organism evidence="1 2">
    <name type="scientific">Armillaria gallica</name>
    <name type="common">Bulbous honey fungus</name>
    <name type="synonym">Armillaria bulbosa</name>
    <dbReference type="NCBI Taxonomy" id="47427"/>
    <lineage>
        <taxon>Eukaryota</taxon>
        <taxon>Fungi</taxon>
        <taxon>Dikarya</taxon>
        <taxon>Basidiomycota</taxon>
        <taxon>Agaricomycotina</taxon>
        <taxon>Agaricomycetes</taxon>
        <taxon>Agaricomycetidae</taxon>
        <taxon>Agaricales</taxon>
        <taxon>Marasmiineae</taxon>
        <taxon>Physalacriaceae</taxon>
        <taxon>Armillaria</taxon>
    </lineage>
</organism>
<dbReference type="OMA" id="QICGAVQ"/>
<reference evidence="2" key="1">
    <citation type="journal article" date="2017" name="Nat. Ecol. Evol.">
        <title>Genome expansion and lineage-specific genetic innovations in the forest pathogenic fungi Armillaria.</title>
        <authorList>
            <person name="Sipos G."/>
            <person name="Prasanna A.N."/>
            <person name="Walter M.C."/>
            <person name="O'Connor E."/>
            <person name="Balint B."/>
            <person name="Krizsan K."/>
            <person name="Kiss B."/>
            <person name="Hess J."/>
            <person name="Varga T."/>
            <person name="Slot J."/>
            <person name="Riley R."/>
            <person name="Boka B."/>
            <person name="Rigling D."/>
            <person name="Barry K."/>
            <person name="Lee J."/>
            <person name="Mihaltcheva S."/>
            <person name="LaButti K."/>
            <person name="Lipzen A."/>
            <person name="Waldron R."/>
            <person name="Moloney N.M."/>
            <person name="Sperisen C."/>
            <person name="Kredics L."/>
            <person name="Vagvoelgyi C."/>
            <person name="Patrignani A."/>
            <person name="Fitzpatrick D."/>
            <person name="Nagy I."/>
            <person name="Doyle S."/>
            <person name="Anderson J.B."/>
            <person name="Grigoriev I.V."/>
            <person name="Gueldener U."/>
            <person name="Muensterkoetter M."/>
            <person name="Nagy L.G."/>
        </authorList>
    </citation>
    <scope>NUCLEOTIDE SEQUENCE [LARGE SCALE GENOMIC DNA]</scope>
    <source>
        <strain evidence="2">Ar21-2</strain>
    </source>
</reference>
<gene>
    <name evidence="1" type="ORF">ARMGADRAFT_1021350</name>
</gene>
<proteinExistence type="predicted"/>
<evidence type="ECO:0000313" key="1">
    <source>
        <dbReference type="EMBL" id="PBK79765.1"/>
    </source>
</evidence>
<dbReference type="InParanoid" id="A0A2H3C9M0"/>
<name>A0A2H3C9M0_ARMGA</name>
<dbReference type="OrthoDB" id="2930412at2759"/>
<evidence type="ECO:0000313" key="2">
    <source>
        <dbReference type="Proteomes" id="UP000217790"/>
    </source>
</evidence>
<protein>
    <submittedName>
        <fullName evidence="1">Uncharacterized protein</fullName>
    </submittedName>
</protein>
<dbReference type="Proteomes" id="UP000217790">
    <property type="component" value="Unassembled WGS sequence"/>
</dbReference>
<accession>A0A2H3C9M0</accession>
<dbReference type="EMBL" id="KZ293761">
    <property type="protein sequence ID" value="PBK79765.1"/>
    <property type="molecule type" value="Genomic_DNA"/>
</dbReference>
<sequence>MTIRSMFFTKSRWLLTTYNQICGAVQVFKIFCDERTPYRVLDLNKAFAPKTEAVSMSDHRLVELDRLQMVEEDIARRYGRLSVPYIDSVDLFQAVKDRASKIKDPQSLSDLRQLDELLKLRLEIKTGSLPSDPSHRLHLSQVWSLLCDLSARFGVHYIFRNATKLPK</sequence>
<dbReference type="AlphaFoldDB" id="A0A2H3C9M0"/>